<dbReference type="InterPro" id="IPR044033">
    <property type="entry name" value="GpV-like_apex"/>
</dbReference>
<dbReference type="RefSeq" id="WP_266127878.1">
    <property type="nucleotide sequence ID" value="NZ_JANIDV010000005.1"/>
</dbReference>
<evidence type="ECO:0000313" key="2">
    <source>
        <dbReference type="Proteomes" id="UP001165633"/>
    </source>
</evidence>
<dbReference type="Proteomes" id="UP001165633">
    <property type="component" value="Unassembled WGS sequence"/>
</dbReference>
<organism evidence="1 2">
    <name type="scientific">Bombella dulcis</name>
    <dbReference type="NCBI Taxonomy" id="2967339"/>
    <lineage>
        <taxon>Bacteria</taxon>
        <taxon>Pseudomonadati</taxon>
        <taxon>Pseudomonadota</taxon>
        <taxon>Alphaproteobacteria</taxon>
        <taxon>Acetobacterales</taxon>
        <taxon>Acetobacteraceae</taxon>
        <taxon>Bombella</taxon>
    </lineage>
</organism>
<dbReference type="EMBL" id="JANIDV010000005">
    <property type="protein sequence ID" value="MCX5616904.1"/>
    <property type="molecule type" value="Genomic_DNA"/>
</dbReference>
<evidence type="ECO:0008006" key="3">
    <source>
        <dbReference type="Google" id="ProtNLM"/>
    </source>
</evidence>
<reference evidence="1" key="1">
    <citation type="submission" date="2022-07" db="EMBL/GenBank/DDBJ databases">
        <title>Bombella genomes.</title>
        <authorList>
            <person name="Harer L."/>
            <person name="Styblova S."/>
            <person name="Ehrmann M."/>
        </authorList>
    </citation>
    <scope>NUCLEOTIDE SEQUENCE</scope>
    <source>
        <strain evidence="1">TMW 2.2559</strain>
    </source>
</reference>
<proteinExistence type="predicted"/>
<sequence>MNGTRIETNCDITTPGEVRAGAVSLKQHVHGGVQAGAGTTSPPQ</sequence>
<name>A0ABT3WGL1_9PROT</name>
<gene>
    <name evidence="1" type="ORF">NQF87_07975</name>
</gene>
<evidence type="ECO:0000313" key="1">
    <source>
        <dbReference type="EMBL" id="MCX5616904.1"/>
    </source>
</evidence>
<dbReference type="Pfam" id="PF18946">
    <property type="entry name" value="Apex"/>
    <property type="match status" value="1"/>
</dbReference>
<keyword evidence="2" id="KW-1185">Reference proteome</keyword>
<protein>
    <recommendedName>
        <fullName evidence="3">Baseplate assembly protein</fullName>
    </recommendedName>
</protein>
<comment type="caution">
    <text evidence="1">The sequence shown here is derived from an EMBL/GenBank/DDBJ whole genome shotgun (WGS) entry which is preliminary data.</text>
</comment>
<accession>A0ABT3WGL1</accession>